<protein>
    <submittedName>
        <fullName evidence="9">Xanthosine utilization system XapX-like protein</fullName>
    </submittedName>
</protein>
<feature type="transmembrane region" description="Helical" evidence="7">
    <location>
        <begin position="136"/>
        <end position="160"/>
    </location>
</feature>
<feature type="transmembrane region" description="Helical" evidence="7">
    <location>
        <begin position="78"/>
        <end position="95"/>
    </location>
</feature>
<evidence type="ECO:0000256" key="6">
    <source>
        <dbReference type="ARBA" id="ARBA00023136"/>
    </source>
</evidence>
<comment type="subcellular location">
    <subcellularLocation>
        <location evidence="1">Cell membrane</location>
        <topology evidence="1">Multi-pass membrane protein</topology>
    </subcellularLocation>
</comment>
<feature type="transmembrane region" description="Helical" evidence="7">
    <location>
        <begin position="348"/>
        <end position="370"/>
    </location>
</feature>
<feature type="transmembrane region" description="Helical" evidence="7">
    <location>
        <begin position="288"/>
        <end position="305"/>
    </location>
</feature>
<name>A0A7W5FQG4_9BACL</name>
<dbReference type="PROSITE" id="PS50850">
    <property type="entry name" value="MFS"/>
    <property type="match status" value="1"/>
</dbReference>
<dbReference type="GO" id="GO:0022857">
    <property type="term" value="F:transmembrane transporter activity"/>
    <property type="evidence" value="ECO:0007669"/>
    <property type="project" value="InterPro"/>
</dbReference>
<feature type="transmembrane region" description="Helical" evidence="7">
    <location>
        <begin position="166"/>
        <end position="185"/>
    </location>
</feature>
<evidence type="ECO:0000256" key="4">
    <source>
        <dbReference type="ARBA" id="ARBA00022692"/>
    </source>
</evidence>
<accession>A0A7W5FQG4</accession>
<organism evidence="9 10">
    <name type="scientific">Paenibacillus phyllosphaerae</name>
    <dbReference type="NCBI Taxonomy" id="274593"/>
    <lineage>
        <taxon>Bacteria</taxon>
        <taxon>Bacillati</taxon>
        <taxon>Bacillota</taxon>
        <taxon>Bacilli</taxon>
        <taxon>Bacillales</taxon>
        <taxon>Paenibacillaceae</taxon>
        <taxon>Paenibacillus</taxon>
    </lineage>
</organism>
<comment type="caution">
    <text evidence="9">The sequence shown here is derived from an EMBL/GenBank/DDBJ whole genome shotgun (WGS) entry which is preliminary data.</text>
</comment>
<feature type="transmembrane region" description="Helical" evidence="7">
    <location>
        <begin position="376"/>
        <end position="400"/>
    </location>
</feature>
<reference evidence="9 10" key="1">
    <citation type="submission" date="2020-08" db="EMBL/GenBank/DDBJ databases">
        <title>Genomic Encyclopedia of Type Strains, Phase III (KMG-III): the genomes of soil and plant-associated and newly described type strains.</title>
        <authorList>
            <person name="Whitman W."/>
        </authorList>
    </citation>
    <scope>NUCLEOTIDE SEQUENCE [LARGE SCALE GENOMIC DNA]</scope>
    <source>
        <strain evidence="9 10">CECT 5862</strain>
    </source>
</reference>
<dbReference type="InterPro" id="IPR011701">
    <property type="entry name" value="MFS"/>
</dbReference>
<feature type="transmembrane region" description="Helical" evidence="7">
    <location>
        <begin position="12"/>
        <end position="34"/>
    </location>
</feature>
<keyword evidence="6 7" id="KW-0472">Membrane</keyword>
<feature type="transmembrane region" description="Helical" evidence="7">
    <location>
        <begin position="46"/>
        <end position="66"/>
    </location>
</feature>
<keyword evidence="10" id="KW-1185">Reference proteome</keyword>
<evidence type="ECO:0000256" key="1">
    <source>
        <dbReference type="ARBA" id="ARBA00004651"/>
    </source>
</evidence>
<feature type="transmembrane region" description="Helical" evidence="7">
    <location>
        <begin position="221"/>
        <end position="240"/>
    </location>
</feature>
<keyword evidence="3" id="KW-1003">Cell membrane</keyword>
<dbReference type="PANTHER" id="PTHR43266:SF7">
    <property type="entry name" value="TRANSPORTER, PUTATIVE-RELATED"/>
    <property type="match status" value="1"/>
</dbReference>
<keyword evidence="2" id="KW-0813">Transport</keyword>
<evidence type="ECO:0000256" key="5">
    <source>
        <dbReference type="ARBA" id="ARBA00022989"/>
    </source>
</evidence>
<dbReference type="Gene3D" id="1.20.1250.20">
    <property type="entry name" value="MFS general substrate transporter like domains"/>
    <property type="match status" value="1"/>
</dbReference>
<dbReference type="Pfam" id="PF07690">
    <property type="entry name" value="MFS_1"/>
    <property type="match status" value="1"/>
</dbReference>
<keyword evidence="4 7" id="KW-0812">Transmembrane</keyword>
<feature type="domain" description="Major facilitator superfamily (MFS) profile" evidence="8">
    <location>
        <begin position="1"/>
        <end position="403"/>
    </location>
</feature>
<dbReference type="Proteomes" id="UP000570361">
    <property type="component" value="Unassembled WGS sequence"/>
</dbReference>
<sequence>MRLSTWLDTWKYPSILLISVGVTNIGAWIYLIALNLMLLDMTSSPLAISALYVIKPLATLCTNLWSGSLIDRMNKRRLMVALDLIRAALIVFMPLCTSMWQVFVLVFLVSAAGSIFGPASMAYVTKLIPGDQRPRYNSIQSFIHSGAFLTGPAAAGLLFLVGPPSAAIYVTAVAMLLSGLVLMLLPNVEGTPQGGEQAAKLSWSVVKTDLRLVIAFGRKQVYVMTIWFLYSLILVVIASAMDSLEVAFSKQVLGLTDSEYGLLVSTAGAGIMIGAFINTLVVKRAAPTFMVGIGTLGVCLGYLIYAFSHSFMAAAVGFVVLAFWLAFVNSGFATFYQANVPVEVMGRVGSLLGLIEAALAMLATLLFGAAAQWLSIPLVVMTGAVGMAVFGIMLAVCCLYGGRGQTSGSPAHLKDV</sequence>
<dbReference type="CDD" id="cd06173">
    <property type="entry name" value="MFS_MefA_like"/>
    <property type="match status" value="1"/>
</dbReference>
<evidence type="ECO:0000313" key="10">
    <source>
        <dbReference type="Proteomes" id="UP000570361"/>
    </source>
</evidence>
<evidence type="ECO:0000256" key="7">
    <source>
        <dbReference type="SAM" id="Phobius"/>
    </source>
</evidence>
<dbReference type="InterPro" id="IPR036259">
    <property type="entry name" value="MFS_trans_sf"/>
</dbReference>
<dbReference type="SUPFAM" id="SSF103473">
    <property type="entry name" value="MFS general substrate transporter"/>
    <property type="match status" value="1"/>
</dbReference>
<feature type="transmembrane region" description="Helical" evidence="7">
    <location>
        <begin position="311"/>
        <end position="336"/>
    </location>
</feature>
<evidence type="ECO:0000256" key="3">
    <source>
        <dbReference type="ARBA" id="ARBA00022475"/>
    </source>
</evidence>
<evidence type="ECO:0000256" key="2">
    <source>
        <dbReference type="ARBA" id="ARBA00022448"/>
    </source>
</evidence>
<dbReference type="InterPro" id="IPR020846">
    <property type="entry name" value="MFS_dom"/>
</dbReference>
<evidence type="ECO:0000259" key="8">
    <source>
        <dbReference type="PROSITE" id="PS50850"/>
    </source>
</evidence>
<feature type="transmembrane region" description="Helical" evidence="7">
    <location>
        <begin position="260"/>
        <end position="281"/>
    </location>
</feature>
<dbReference type="GO" id="GO:0005886">
    <property type="term" value="C:plasma membrane"/>
    <property type="evidence" value="ECO:0007669"/>
    <property type="project" value="UniProtKB-SubCell"/>
</dbReference>
<gene>
    <name evidence="9" type="ORF">FHS18_005351</name>
</gene>
<keyword evidence="5 7" id="KW-1133">Transmembrane helix</keyword>
<dbReference type="EMBL" id="JACHXK010000017">
    <property type="protein sequence ID" value="MBB3113248.1"/>
    <property type="molecule type" value="Genomic_DNA"/>
</dbReference>
<dbReference type="AlphaFoldDB" id="A0A7W5FQG4"/>
<evidence type="ECO:0000313" key="9">
    <source>
        <dbReference type="EMBL" id="MBB3113248.1"/>
    </source>
</evidence>
<proteinExistence type="predicted"/>
<feature type="transmembrane region" description="Helical" evidence="7">
    <location>
        <begin position="101"/>
        <end position="124"/>
    </location>
</feature>
<dbReference type="PANTHER" id="PTHR43266">
    <property type="entry name" value="MACROLIDE-EFFLUX PROTEIN"/>
    <property type="match status" value="1"/>
</dbReference>